<accession>A0A1F5EYK7</accession>
<dbReference type="Pfam" id="PF01936">
    <property type="entry name" value="NYN"/>
    <property type="match status" value="1"/>
</dbReference>
<dbReference type="AlphaFoldDB" id="A0A1F5EYK7"/>
<evidence type="ECO:0000313" key="2">
    <source>
        <dbReference type="EMBL" id="OGD72440.1"/>
    </source>
</evidence>
<dbReference type="InterPro" id="IPR047140">
    <property type="entry name" value="LabA"/>
</dbReference>
<sequence>MTVKRQKPVYAFIDSQNLNLGVRSQGWRLDFPRFFVYLKDKLKVTKAFLFIGYLKENQKLYRALTESGYTLVYKPIAHGEFGKVKGNVDAELVLHSMIEFKNYKKAVVVTGDGDFFCLVEYLDGRGKLGRIVIPNRKKYSRFYVRFKDKALFVNDIKSKVSRR</sequence>
<dbReference type="GO" id="GO:0004540">
    <property type="term" value="F:RNA nuclease activity"/>
    <property type="evidence" value="ECO:0007669"/>
    <property type="project" value="InterPro"/>
</dbReference>
<feature type="domain" description="NYN" evidence="1">
    <location>
        <begin position="9"/>
        <end position="128"/>
    </location>
</feature>
<evidence type="ECO:0000313" key="3">
    <source>
        <dbReference type="Proteomes" id="UP000177979"/>
    </source>
</evidence>
<gene>
    <name evidence="2" type="ORF">A2703_04130</name>
</gene>
<dbReference type="PANTHER" id="PTHR35458:SF2">
    <property type="entry name" value="SLR0755 PROTEIN"/>
    <property type="match status" value="1"/>
</dbReference>
<dbReference type="InterPro" id="IPR021139">
    <property type="entry name" value="NYN"/>
</dbReference>
<evidence type="ECO:0000259" key="1">
    <source>
        <dbReference type="Pfam" id="PF01936"/>
    </source>
</evidence>
<comment type="caution">
    <text evidence="2">The sequence shown here is derived from an EMBL/GenBank/DDBJ whole genome shotgun (WGS) entry which is preliminary data.</text>
</comment>
<reference evidence="2 3" key="1">
    <citation type="journal article" date="2016" name="Nat. Commun.">
        <title>Thousands of microbial genomes shed light on interconnected biogeochemical processes in an aquifer system.</title>
        <authorList>
            <person name="Anantharaman K."/>
            <person name="Brown C.T."/>
            <person name="Hug L.A."/>
            <person name="Sharon I."/>
            <person name="Castelle C.J."/>
            <person name="Probst A.J."/>
            <person name="Thomas B.C."/>
            <person name="Singh A."/>
            <person name="Wilkins M.J."/>
            <person name="Karaoz U."/>
            <person name="Brodie E.L."/>
            <person name="Williams K.H."/>
            <person name="Hubbard S.S."/>
            <person name="Banfield J.F."/>
        </authorList>
    </citation>
    <scope>NUCLEOTIDE SEQUENCE [LARGE SCALE GENOMIC DNA]</scope>
</reference>
<name>A0A1F5EYK7_9BACT</name>
<dbReference type="PANTHER" id="PTHR35458">
    <property type="entry name" value="SLR0755 PROTEIN"/>
    <property type="match status" value="1"/>
</dbReference>
<protein>
    <recommendedName>
        <fullName evidence="1">NYN domain-containing protein</fullName>
    </recommendedName>
</protein>
<organism evidence="2 3">
    <name type="scientific">Candidatus Collierbacteria bacterium RIFCSPHIGHO2_01_FULL_50_25</name>
    <dbReference type="NCBI Taxonomy" id="1817722"/>
    <lineage>
        <taxon>Bacteria</taxon>
        <taxon>Candidatus Collieribacteriota</taxon>
    </lineage>
</organism>
<dbReference type="Proteomes" id="UP000177979">
    <property type="component" value="Unassembled WGS sequence"/>
</dbReference>
<proteinExistence type="predicted"/>
<dbReference type="STRING" id="1817722.A2703_04130"/>
<dbReference type="Gene3D" id="3.40.50.1010">
    <property type="entry name" value="5'-nuclease"/>
    <property type="match status" value="1"/>
</dbReference>
<dbReference type="EMBL" id="MFAG01000003">
    <property type="protein sequence ID" value="OGD72440.1"/>
    <property type="molecule type" value="Genomic_DNA"/>
</dbReference>